<evidence type="ECO:0008006" key="5">
    <source>
        <dbReference type="Google" id="ProtNLM"/>
    </source>
</evidence>
<name>A0ABU3B6U1_9GAMM</name>
<reference evidence="3 4" key="1">
    <citation type="submission" date="2023-09" db="EMBL/GenBank/DDBJ databases">
        <authorList>
            <person name="Rey-Velasco X."/>
        </authorList>
    </citation>
    <scope>NUCLEOTIDE SEQUENCE [LARGE SCALE GENOMIC DNA]</scope>
    <source>
        <strain evidence="3 4">P385</strain>
    </source>
</reference>
<evidence type="ECO:0000313" key="3">
    <source>
        <dbReference type="EMBL" id="MDT0618175.1"/>
    </source>
</evidence>
<gene>
    <name evidence="3" type="ORF">RM531_06790</name>
</gene>
<dbReference type="EMBL" id="JAVRHY010000005">
    <property type="protein sequence ID" value="MDT0618175.1"/>
    <property type="molecule type" value="Genomic_DNA"/>
</dbReference>
<keyword evidence="1" id="KW-0175">Coiled coil</keyword>
<protein>
    <recommendedName>
        <fullName evidence="5">Lipoprotein</fullName>
    </recommendedName>
</protein>
<dbReference type="RefSeq" id="WP_311658254.1">
    <property type="nucleotide sequence ID" value="NZ_JAVRHY010000005.1"/>
</dbReference>
<accession>A0ABU3B6U1</accession>
<evidence type="ECO:0000256" key="1">
    <source>
        <dbReference type="SAM" id="Coils"/>
    </source>
</evidence>
<feature type="compositionally biased region" description="Basic and acidic residues" evidence="2">
    <location>
        <begin position="441"/>
        <end position="461"/>
    </location>
</feature>
<evidence type="ECO:0000256" key="2">
    <source>
        <dbReference type="SAM" id="MobiDB-lite"/>
    </source>
</evidence>
<feature type="region of interest" description="Disordered" evidence="2">
    <location>
        <begin position="441"/>
        <end position="469"/>
    </location>
</feature>
<organism evidence="3 4">
    <name type="scientific">Spectribacter acetivorans</name>
    <dbReference type="NCBI Taxonomy" id="3075603"/>
    <lineage>
        <taxon>Bacteria</taxon>
        <taxon>Pseudomonadati</taxon>
        <taxon>Pseudomonadota</taxon>
        <taxon>Gammaproteobacteria</taxon>
        <taxon>Salinisphaerales</taxon>
        <taxon>Salinisphaeraceae</taxon>
        <taxon>Spectribacter</taxon>
    </lineage>
</organism>
<dbReference type="PROSITE" id="PS51257">
    <property type="entry name" value="PROKAR_LIPOPROTEIN"/>
    <property type="match status" value="1"/>
</dbReference>
<keyword evidence="4" id="KW-1185">Reference proteome</keyword>
<comment type="caution">
    <text evidence="3">The sequence shown here is derived from an EMBL/GenBank/DDBJ whole genome shotgun (WGS) entry which is preliminary data.</text>
</comment>
<proteinExistence type="predicted"/>
<evidence type="ECO:0000313" key="4">
    <source>
        <dbReference type="Proteomes" id="UP001259982"/>
    </source>
</evidence>
<sequence>MMVRPRITEPRRGWWLALAPVLLAVGGCSGSGPGPCADPLVVDQMHRDTRFAGAEPAWATVEILEPADQGIRDGVRVCRATLVVRGELRDVLPVLQTGYPFARSAAREAFARASGMDTVGLVRAADYLRQRARATGTELAPLEIRGPLEYRLTRDDRPFLLDWGLAGDATAAAAGEAVAERLAQARADEAAERRAEAERRGFDSVAAMDAADARRAEALQALDDAEKARKLAADRLTIMKGDRERLTDEIRRAEQSLDADRAAAKAADAAGDWEQRIRRESFTAENKLVSFDNTRLVTRTGNIGTPEDTVLADVINYSGHKLSSADVHVVVWHPQEQRYYEDRSLYADFGGRGLDPGEHDEIRIGLNGRPGVGLAFTGSDFRAGEDRHAFVFVNALKTTDGQVIFQDRWQSPVSRQQAEAEDRRLQQQDIETLRERRERMDRRIAEQEDTLARARQREAEARAALPRGE</sequence>
<dbReference type="Proteomes" id="UP001259982">
    <property type="component" value="Unassembled WGS sequence"/>
</dbReference>
<feature type="coiled-coil region" evidence="1">
    <location>
        <begin position="180"/>
        <end position="263"/>
    </location>
</feature>